<evidence type="ECO:0000313" key="1">
    <source>
        <dbReference type="EMBL" id="KGE15833.1"/>
    </source>
</evidence>
<dbReference type="PATRIC" id="fig|1229276.3.peg.400"/>
<accession>A0A0B8T5I0</accession>
<organism evidence="1 2">
    <name type="scientific">Sphingobacterium deserti</name>
    <dbReference type="NCBI Taxonomy" id="1229276"/>
    <lineage>
        <taxon>Bacteria</taxon>
        <taxon>Pseudomonadati</taxon>
        <taxon>Bacteroidota</taxon>
        <taxon>Sphingobacteriia</taxon>
        <taxon>Sphingobacteriales</taxon>
        <taxon>Sphingobacteriaceae</taxon>
        <taxon>Sphingobacterium</taxon>
    </lineage>
</organism>
<dbReference type="EMBL" id="JJMU01000005">
    <property type="protein sequence ID" value="KGE15833.1"/>
    <property type="molecule type" value="Genomic_DNA"/>
</dbReference>
<proteinExistence type="predicted"/>
<dbReference type="STRING" id="1229276.DI53_0386"/>
<reference evidence="2" key="1">
    <citation type="submission" date="2014-04" db="EMBL/GenBank/DDBJ databases">
        <title>Whole-Genome optical mapping and complete genome sequence of Sphingobacterium deserti sp. nov., a new spaces isolated from desert in the west of China.</title>
        <authorList>
            <person name="Teng C."/>
            <person name="Zhou Z."/>
            <person name="Li X."/>
            <person name="Chen M."/>
            <person name="Lin M."/>
            <person name="Wang L."/>
            <person name="Su S."/>
            <person name="Zhang C."/>
            <person name="Zhang W."/>
        </authorList>
    </citation>
    <scope>NUCLEOTIDE SEQUENCE [LARGE SCALE GENOMIC DNA]</scope>
    <source>
        <strain evidence="2">ACCC05744</strain>
    </source>
</reference>
<sequence>MEWDFFLKAADTFFERYTGGNFEEIFPYIYFQCGDSEAR</sequence>
<name>A0A0B8T5I0_9SPHI</name>
<keyword evidence="2" id="KW-1185">Reference proteome</keyword>
<dbReference type="Proteomes" id="UP000031802">
    <property type="component" value="Unassembled WGS sequence"/>
</dbReference>
<evidence type="ECO:0000313" key="2">
    <source>
        <dbReference type="Proteomes" id="UP000031802"/>
    </source>
</evidence>
<dbReference type="AlphaFoldDB" id="A0A0B8T5I0"/>
<protein>
    <submittedName>
        <fullName evidence="1">Uncharacterized protein</fullName>
    </submittedName>
</protein>
<reference evidence="1 2" key="2">
    <citation type="journal article" date="2015" name="PLoS ONE">
        <title>Whole-Genome Optical Mapping and Finished Genome Sequence of Sphingobacterium deserti sp. nov., a New Species Isolated from the Western Desert of China.</title>
        <authorList>
            <person name="Teng C."/>
            <person name="Zhou Z."/>
            <person name="Molnar I."/>
            <person name="Li X."/>
            <person name="Tang R."/>
            <person name="Chen M."/>
            <person name="Wang L."/>
            <person name="Su S."/>
            <person name="Zhang W."/>
            <person name="Lin M."/>
        </authorList>
    </citation>
    <scope>NUCLEOTIDE SEQUENCE [LARGE SCALE GENOMIC DNA]</scope>
    <source>
        <strain evidence="2">ACCC05744</strain>
    </source>
</reference>
<comment type="caution">
    <text evidence="1">The sequence shown here is derived from an EMBL/GenBank/DDBJ whole genome shotgun (WGS) entry which is preliminary data.</text>
</comment>
<gene>
    <name evidence="1" type="ORF">DI53_0386</name>
</gene>